<reference evidence="2 3" key="2">
    <citation type="journal article" date="2018" name="Plant J.">
        <title>The Physcomitrella patens chromosome-scale assembly reveals moss genome structure and evolution.</title>
        <authorList>
            <person name="Lang D."/>
            <person name="Ullrich K.K."/>
            <person name="Murat F."/>
            <person name="Fuchs J."/>
            <person name="Jenkins J."/>
            <person name="Haas F.B."/>
            <person name="Piednoel M."/>
            <person name="Gundlach H."/>
            <person name="Van Bel M."/>
            <person name="Meyberg R."/>
            <person name="Vives C."/>
            <person name="Morata J."/>
            <person name="Symeonidi A."/>
            <person name="Hiss M."/>
            <person name="Muchero W."/>
            <person name="Kamisugi Y."/>
            <person name="Saleh O."/>
            <person name="Blanc G."/>
            <person name="Decker E.L."/>
            <person name="van Gessel N."/>
            <person name="Grimwood J."/>
            <person name="Hayes R.D."/>
            <person name="Graham S.W."/>
            <person name="Gunter L.E."/>
            <person name="McDaniel S.F."/>
            <person name="Hoernstein S.N.W."/>
            <person name="Larsson A."/>
            <person name="Li F.W."/>
            <person name="Perroud P.F."/>
            <person name="Phillips J."/>
            <person name="Ranjan P."/>
            <person name="Rokshar D.S."/>
            <person name="Rothfels C.J."/>
            <person name="Schneider L."/>
            <person name="Shu S."/>
            <person name="Stevenson D.W."/>
            <person name="Thummler F."/>
            <person name="Tillich M."/>
            <person name="Villarreal Aguilar J.C."/>
            <person name="Widiez T."/>
            <person name="Wong G.K."/>
            <person name="Wymore A."/>
            <person name="Zhang Y."/>
            <person name="Zimmer A.D."/>
            <person name="Quatrano R.S."/>
            <person name="Mayer K.F.X."/>
            <person name="Goodstein D."/>
            <person name="Casacuberta J.M."/>
            <person name="Vandepoele K."/>
            <person name="Reski R."/>
            <person name="Cuming A.C."/>
            <person name="Tuskan G.A."/>
            <person name="Maumus F."/>
            <person name="Salse J."/>
            <person name="Schmutz J."/>
            <person name="Rensing S.A."/>
        </authorList>
    </citation>
    <scope>NUCLEOTIDE SEQUENCE [LARGE SCALE GENOMIC DNA]</scope>
    <source>
        <strain evidence="2 3">cv. Gransden 2004</strain>
    </source>
</reference>
<reference evidence="2" key="3">
    <citation type="submission" date="2020-12" db="UniProtKB">
        <authorList>
            <consortium name="EnsemblPlants"/>
        </authorList>
    </citation>
    <scope>IDENTIFICATION</scope>
</reference>
<dbReference type="InParanoid" id="A0A7I4C0V9"/>
<dbReference type="Proteomes" id="UP000006727">
    <property type="component" value="Chromosome 20"/>
</dbReference>
<reference evidence="2 3" key="1">
    <citation type="journal article" date="2008" name="Science">
        <title>The Physcomitrella genome reveals evolutionary insights into the conquest of land by plants.</title>
        <authorList>
            <person name="Rensing S."/>
            <person name="Lang D."/>
            <person name="Zimmer A."/>
            <person name="Terry A."/>
            <person name="Salamov A."/>
            <person name="Shapiro H."/>
            <person name="Nishiyama T."/>
            <person name="Perroud P.-F."/>
            <person name="Lindquist E."/>
            <person name="Kamisugi Y."/>
            <person name="Tanahashi T."/>
            <person name="Sakakibara K."/>
            <person name="Fujita T."/>
            <person name="Oishi K."/>
            <person name="Shin-I T."/>
            <person name="Kuroki Y."/>
            <person name="Toyoda A."/>
            <person name="Suzuki Y."/>
            <person name="Hashimoto A."/>
            <person name="Yamaguchi K."/>
            <person name="Sugano A."/>
            <person name="Kohara Y."/>
            <person name="Fujiyama A."/>
            <person name="Anterola A."/>
            <person name="Aoki S."/>
            <person name="Ashton N."/>
            <person name="Barbazuk W.B."/>
            <person name="Barker E."/>
            <person name="Bennetzen J."/>
            <person name="Bezanilla M."/>
            <person name="Blankenship R."/>
            <person name="Cho S.H."/>
            <person name="Dutcher S."/>
            <person name="Estelle M."/>
            <person name="Fawcett J.A."/>
            <person name="Gundlach H."/>
            <person name="Hanada K."/>
            <person name="Heyl A."/>
            <person name="Hicks K.A."/>
            <person name="Hugh J."/>
            <person name="Lohr M."/>
            <person name="Mayer K."/>
            <person name="Melkozernov A."/>
            <person name="Murata T."/>
            <person name="Nelson D."/>
            <person name="Pils B."/>
            <person name="Prigge M."/>
            <person name="Reiss B."/>
            <person name="Renner T."/>
            <person name="Rombauts S."/>
            <person name="Rushton P."/>
            <person name="Sanderfoot A."/>
            <person name="Schween G."/>
            <person name="Shiu S.-H."/>
            <person name="Stueber K."/>
            <person name="Theodoulou F.L."/>
            <person name="Tu H."/>
            <person name="Van de Peer Y."/>
            <person name="Verrier P.J."/>
            <person name="Waters E."/>
            <person name="Wood A."/>
            <person name="Yang L."/>
            <person name="Cove D."/>
            <person name="Cuming A."/>
            <person name="Hasebe M."/>
            <person name="Lucas S."/>
            <person name="Mishler D.B."/>
            <person name="Reski R."/>
            <person name="Grigoriev I."/>
            <person name="Quatrano R.S."/>
            <person name="Boore J.L."/>
        </authorList>
    </citation>
    <scope>NUCLEOTIDE SEQUENCE [LARGE SCALE GENOMIC DNA]</scope>
    <source>
        <strain evidence="2 3">cv. Gransden 2004</strain>
    </source>
</reference>
<accession>A0A7I4C0V9</accession>
<keyword evidence="3" id="KW-1185">Reference proteome</keyword>
<keyword evidence="1" id="KW-0732">Signal</keyword>
<evidence type="ECO:0000313" key="3">
    <source>
        <dbReference type="Proteomes" id="UP000006727"/>
    </source>
</evidence>
<dbReference type="AlphaFoldDB" id="A0A7I4C0V9"/>
<proteinExistence type="predicted"/>
<dbReference type="EnsemblPlants" id="Pp3c20_2330V3.2">
    <property type="protein sequence ID" value="Pp3c20_2330V3.2"/>
    <property type="gene ID" value="Pp3c20_2330"/>
</dbReference>
<evidence type="ECO:0000313" key="2">
    <source>
        <dbReference type="EnsemblPlants" id="Pp3c20_2330V3.2"/>
    </source>
</evidence>
<name>A0A7I4C0V9_PHYPA</name>
<feature type="chain" id="PRO_5029876131" evidence="1">
    <location>
        <begin position="27"/>
        <end position="141"/>
    </location>
</feature>
<organism evidence="2 3">
    <name type="scientific">Physcomitrium patens</name>
    <name type="common">Spreading-leaved earth moss</name>
    <name type="synonym">Physcomitrella patens</name>
    <dbReference type="NCBI Taxonomy" id="3218"/>
    <lineage>
        <taxon>Eukaryota</taxon>
        <taxon>Viridiplantae</taxon>
        <taxon>Streptophyta</taxon>
        <taxon>Embryophyta</taxon>
        <taxon>Bryophyta</taxon>
        <taxon>Bryophytina</taxon>
        <taxon>Bryopsida</taxon>
        <taxon>Funariidae</taxon>
        <taxon>Funariales</taxon>
        <taxon>Funariaceae</taxon>
        <taxon>Physcomitrium</taxon>
    </lineage>
</organism>
<sequence>MAASPRALSLLLLTMLLSSMCLQVAADSTIQNVSSVDMKVNGKVLKRMEILTLRLVKRQTATITVEFAAKVSHIVIKNRRQLFVVDNQFNTVDFGDGKIYKTLDLVEARLVVLHFDHMRLKAGRHLKLALLNYTHTSKLIK</sequence>
<dbReference type="Gramene" id="Pp3c20_2330V3.2">
    <property type="protein sequence ID" value="Pp3c20_2330V3.2"/>
    <property type="gene ID" value="Pp3c20_2330"/>
</dbReference>
<feature type="signal peptide" evidence="1">
    <location>
        <begin position="1"/>
        <end position="26"/>
    </location>
</feature>
<dbReference type="EMBL" id="ABEU02000020">
    <property type="status" value="NOT_ANNOTATED_CDS"/>
    <property type="molecule type" value="Genomic_DNA"/>
</dbReference>
<evidence type="ECO:0000256" key="1">
    <source>
        <dbReference type="SAM" id="SignalP"/>
    </source>
</evidence>
<protein>
    <submittedName>
        <fullName evidence="2">Uncharacterized protein</fullName>
    </submittedName>
</protein>